<comment type="caution">
    <text evidence="1">The sequence shown here is derived from an EMBL/GenBank/DDBJ whole genome shotgun (WGS) entry which is preliminary data.</text>
</comment>
<organism evidence="1 2">
    <name type="scientific">Blautia stercoris</name>
    <dbReference type="NCBI Taxonomy" id="871664"/>
    <lineage>
        <taxon>Bacteria</taxon>
        <taxon>Bacillati</taxon>
        <taxon>Bacillota</taxon>
        <taxon>Clostridia</taxon>
        <taxon>Lachnospirales</taxon>
        <taxon>Lachnospiraceae</taxon>
        <taxon>Blautia</taxon>
    </lineage>
</organism>
<proteinExistence type="predicted"/>
<dbReference type="InterPro" id="IPR006035">
    <property type="entry name" value="Ureohydrolase"/>
</dbReference>
<dbReference type="RefSeq" id="WP_187558016.1">
    <property type="nucleotide sequence ID" value="NZ_JACRTP010000001.1"/>
</dbReference>
<name>A0ABR7P8C5_9FIRM</name>
<evidence type="ECO:0000313" key="2">
    <source>
        <dbReference type="Proteomes" id="UP000661649"/>
    </source>
</evidence>
<protein>
    <submittedName>
        <fullName evidence="1">Arginase family protein</fullName>
    </submittedName>
</protein>
<dbReference type="SUPFAM" id="SSF52768">
    <property type="entry name" value="Arginase/deacetylase"/>
    <property type="match status" value="1"/>
</dbReference>
<keyword evidence="2" id="KW-1185">Reference proteome</keyword>
<dbReference type="PANTHER" id="PTHR11358:SF41">
    <property type="entry name" value="ARGINASE"/>
    <property type="match status" value="1"/>
</dbReference>
<dbReference type="PANTHER" id="PTHR11358">
    <property type="entry name" value="ARGINASE/AGMATINASE"/>
    <property type="match status" value="1"/>
</dbReference>
<dbReference type="Proteomes" id="UP000661649">
    <property type="component" value="Unassembled WGS sequence"/>
</dbReference>
<sequence>MSVTVMSFSGVYKEQEFYQSKRIDKRVEAEQVEETNCYCTEEAEEKIKKLIESYPEKGIHFLDSGNYHYVTKFWMEKLTKPFALVLFDQHTDMQEAAFFGLLSCGSWVREALEQNELLKAVCVIGPPQKSIEEVFKSSKEEPWIDKVCFVSGEELEAHRQTAYDGFLKENSIPVYLSIDKDILREEDASVNWDQGKTSLEELLALVKSCFEKQTIAGVDICGENAKKEGNWEVSEVEKNNKTNLILLETIGQWMKEQEVNR</sequence>
<evidence type="ECO:0000313" key="1">
    <source>
        <dbReference type="EMBL" id="MBC8627136.1"/>
    </source>
</evidence>
<gene>
    <name evidence="1" type="ORF">H8712_00590</name>
</gene>
<dbReference type="EMBL" id="JACRTP010000001">
    <property type="protein sequence ID" value="MBC8627136.1"/>
    <property type="molecule type" value="Genomic_DNA"/>
</dbReference>
<dbReference type="InterPro" id="IPR023696">
    <property type="entry name" value="Ureohydrolase_dom_sf"/>
</dbReference>
<reference evidence="1 2" key="1">
    <citation type="submission" date="2020-08" db="EMBL/GenBank/DDBJ databases">
        <title>Genome public.</title>
        <authorList>
            <person name="Liu C."/>
            <person name="Sun Q."/>
        </authorList>
    </citation>
    <scope>NUCLEOTIDE SEQUENCE [LARGE SCALE GENOMIC DNA]</scope>
    <source>
        <strain evidence="1 2">3_YM_SP_D4_24.mj</strain>
    </source>
</reference>
<accession>A0ABR7P8C5</accession>
<dbReference type="Pfam" id="PF00491">
    <property type="entry name" value="Arginase"/>
    <property type="match status" value="1"/>
</dbReference>
<dbReference type="Gene3D" id="3.40.800.10">
    <property type="entry name" value="Ureohydrolase domain"/>
    <property type="match status" value="1"/>
</dbReference>